<dbReference type="AlphaFoldDB" id="A0A2S0VQQ3"/>
<dbReference type="KEGG" id="cate:C2869_08930"/>
<dbReference type="OrthoDB" id="6444365at2"/>
<dbReference type="InterPro" id="IPR010982">
    <property type="entry name" value="Lambda_DNA-bd_dom_sf"/>
</dbReference>
<dbReference type="EMBL" id="CP026604">
    <property type="protein sequence ID" value="AWB66545.1"/>
    <property type="molecule type" value="Genomic_DNA"/>
</dbReference>
<dbReference type="RefSeq" id="WP_108602608.1">
    <property type="nucleotide sequence ID" value="NZ_CP026604.1"/>
</dbReference>
<dbReference type="Gene3D" id="1.10.260.40">
    <property type="entry name" value="lambda repressor-like DNA-binding domains"/>
    <property type="match status" value="1"/>
</dbReference>
<gene>
    <name evidence="2" type="ORF">C2869_08930</name>
</gene>
<dbReference type="Pfam" id="PF01381">
    <property type="entry name" value="HTH_3"/>
    <property type="match status" value="1"/>
</dbReference>
<keyword evidence="3" id="KW-1185">Reference proteome</keyword>
<dbReference type="SMART" id="SM00530">
    <property type="entry name" value="HTH_XRE"/>
    <property type="match status" value="1"/>
</dbReference>
<dbReference type="PROSITE" id="PS50943">
    <property type="entry name" value="HTH_CROC1"/>
    <property type="match status" value="1"/>
</dbReference>
<sequence>MEKFLKELSSLVNQHTEAAEQFFRSCTSNVSGDEDLIKRAELMEKMEQSSSATPALMHLSNALLDQVEKYEYQALPSEPRLVLRYLMKSNKVKQRDLADIATQSIISEILNGKRRMTVKQIKGFAKYFDVPVHVFMND</sequence>
<evidence type="ECO:0000313" key="2">
    <source>
        <dbReference type="EMBL" id="AWB66545.1"/>
    </source>
</evidence>
<reference evidence="2 3" key="1">
    <citation type="submission" date="2018-01" db="EMBL/GenBank/DDBJ databases">
        <title>Genome sequence of a Cantenovulum-like bacteria.</title>
        <authorList>
            <person name="Tan W.R."/>
            <person name="Lau N.-S."/>
            <person name="Go F."/>
            <person name="Amirul A.-A.A."/>
        </authorList>
    </citation>
    <scope>NUCLEOTIDE SEQUENCE [LARGE SCALE GENOMIC DNA]</scope>
    <source>
        <strain evidence="2 3">CCB-QB4</strain>
    </source>
</reference>
<organism evidence="2 3">
    <name type="scientific">Saccharobesus litoralis</name>
    <dbReference type="NCBI Taxonomy" id="2172099"/>
    <lineage>
        <taxon>Bacteria</taxon>
        <taxon>Pseudomonadati</taxon>
        <taxon>Pseudomonadota</taxon>
        <taxon>Gammaproteobacteria</taxon>
        <taxon>Alteromonadales</taxon>
        <taxon>Alteromonadaceae</taxon>
        <taxon>Saccharobesus</taxon>
    </lineage>
</organism>
<name>A0A2S0VQQ3_9ALTE</name>
<proteinExistence type="predicted"/>
<evidence type="ECO:0000313" key="3">
    <source>
        <dbReference type="Proteomes" id="UP000244441"/>
    </source>
</evidence>
<dbReference type="GO" id="GO:0003677">
    <property type="term" value="F:DNA binding"/>
    <property type="evidence" value="ECO:0007669"/>
    <property type="project" value="InterPro"/>
</dbReference>
<dbReference type="SUPFAM" id="SSF47413">
    <property type="entry name" value="lambda repressor-like DNA-binding domains"/>
    <property type="match status" value="1"/>
</dbReference>
<feature type="domain" description="HTH cro/C1-type" evidence="1">
    <location>
        <begin position="83"/>
        <end position="135"/>
    </location>
</feature>
<dbReference type="CDD" id="cd00093">
    <property type="entry name" value="HTH_XRE"/>
    <property type="match status" value="1"/>
</dbReference>
<protein>
    <recommendedName>
        <fullName evidence="1">HTH cro/C1-type domain-containing protein</fullName>
    </recommendedName>
</protein>
<evidence type="ECO:0000259" key="1">
    <source>
        <dbReference type="PROSITE" id="PS50943"/>
    </source>
</evidence>
<dbReference type="InterPro" id="IPR001387">
    <property type="entry name" value="Cro/C1-type_HTH"/>
</dbReference>
<dbReference type="Proteomes" id="UP000244441">
    <property type="component" value="Chromosome"/>
</dbReference>
<accession>A0A2S0VQQ3</accession>